<organism evidence="6 7">
    <name type="scientific">Candidatus Accumulibacter appositus</name>
    <dbReference type="NCBI Taxonomy" id="1454003"/>
    <lineage>
        <taxon>Bacteria</taxon>
        <taxon>Pseudomonadati</taxon>
        <taxon>Pseudomonadota</taxon>
        <taxon>Betaproteobacteria</taxon>
        <taxon>Candidatus Accumulibacter</taxon>
    </lineage>
</organism>
<dbReference type="InterPro" id="IPR002781">
    <property type="entry name" value="TM_pro_TauE-like"/>
</dbReference>
<evidence type="ECO:0000256" key="2">
    <source>
        <dbReference type="ARBA" id="ARBA00022692"/>
    </source>
</evidence>
<feature type="transmembrane region" description="Helical" evidence="5">
    <location>
        <begin position="111"/>
        <end position="132"/>
    </location>
</feature>
<evidence type="ECO:0000313" key="7">
    <source>
        <dbReference type="Proteomes" id="UP000021816"/>
    </source>
</evidence>
<evidence type="ECO:0000256" key="5">
    <source>
        <dbReference type="RuleBase" id="RU363041"/>
    </source>
</evidence>
<evidence type="ECO:0000256" key="3">
    <source>
        <dbReference type="ARBA" id="ARBA00022989"/>
    </source>
</evidence>
<feature type="transmembrane region" description="Helical" evidence="5">
    <location>
        <begin position="193"/>
        <end position="217"/>
    </location>
</feature>
<comment type="caution">
    <text evidence="6">The sequence shown here is derived from an EMBL/GenBank/DDBJ whole genome shotgun (WGS) entry which is preliminary data.</text>
</comment>
<dbReference type="PATRIC" id="fig|1454003.3.peg.2169"/>
<dbReference type="GO" id="GO:0005886">
    <property type="term" value="C:plasma membrane"/>
    <property type="evidence" value="ECO:0007669"/>
    <property type="project" value="UniProtKB-SubCell"/>
</dbReference>
<keyword evidence="2 5" id="KW-0812">Transmembrane</keyword>
<dbReference type="PANTHER" id="PTHR43701:SF2">
    <property type="entry name" value="MEMBRANE TRANSPORTER PROTEIN YJNA-RELATED"/>
    <property type="match status" value="1"/>
</dbReference>
<dbReference type="Proteomes" id="UP000021816">
    <property type="component" value="Unassembled WGS sequence"/>
</dbReference>
<dbReference type="STRING" id="1454003.AW10_02129"/>
<accession>A0A011QMC8</accession>
<name>A0A011QMC8_9PROT</name>
<feature type="transmembrane region" description="Helical" evidence="5">
    <location>
        <begin position="224"/>
        <end position="244"/>
    </location>
</feature>
<evidence type="ECO:0000313" key="6">
    <source>
        <dbReference type="EMBL" id="EXI79984.1"/>
    </source>
</evidence>
<feature type="transmembrane region" description="Helical" evidence="5">
    <location>
        <begin position="162"/>
        <end position="187"/>
    </location>
</feature>
<sequence>MRAHFRWGCLLMDWMFTLSGFVVGAIVGLTGVGGGSLMTPLLVLVFGIHPATAVGTDLLYAAITKAGGTFVHAKKDHVDWRITRLLAAGSIPAALLTIWALSFLPKQSDEVSHVISVSLGIALLLTAGAIIFRHKLQNHALAHADDSAHTQLRAPITITVGALLGVLVTVSSVGAGALGVAVLFYLYPRLPTIRIIGSDLAHAVPLTLVAGLGHWLLGSIDWSLLGSLLLGSLPGIWLGSHASAKIPDRILRPILACMLLVIGGKLIAQ</sequence>
<proteinExistence type="inferred from homology"/>
<evidence type="ECO:0000256" key="1">
    <source>
        <dbReference type="ARBA" id="ARBA00004141"/>
    </source>
</evidence>
<feature type="transmembrane region" description="Helical" evidence="5">
    <location>
        <begin position="84"/>
        <end position="105"/>
    </location>
</feature>
<feature type="transmembrane region" description="Helical" evidence="5">
    <location>
        <begin position="250"/>
        <end position="268"/>
    </location>
</feature>
<gene>
    <name evidence="6" type="ORF">AW10_02129</name>
</gene>
<keyword evidence="5" id="KW-1003">Cell membrane</keyword>
<keyword evidence="4 5" id="KW-0472">Membrane</keyword>
<evidence type="ECO:0000256" key="4">
    <source>
        <dbReference type="ARBA" id="ARBA00023136"/>
    </source>
</evidence>
<reference evidence="6 7" key="1">
    <citation type="submission" date="2014-02" db="EMBL/GenBank/DDBJ databases">
        <title>Expanding our view of genomic diversity in Candidatus Accumulibacter clades.</title>
        <authorList>
            <person name="Skennerton C.T."/>
            <person name="Barr J.J."/>
            <person name="Slater F.R."/>
            <person name="Bond P.L."/>
            <person name="Tyson G.W."/>
        </authorList>
    </citation>
    <scope>NUCLEOTIDE SEQUENCE [LARGE SCALE GENOMIC DNA]</scope>
    <source>
        <strain evidence="7">BA-92</strain>
    </source>
</reference>
<dbReference type="Pfam" id="PF01925">
    <property type="entry name" value="TauE"/>
    <property type="match status" value="1"/>
</dbReference>
<protein>
    <recommendedName>
        <fullName evidence="5">Probable membrane transporter protein</fullName>
    </recommendedName>
</protein>
<dbReference type="InterPro" id="IPR051598">
    <property type="entry name" value="TSUP/Inactive_protease-like"/>
</dbReference>
<dbReference type="AlphaFoldDB" id="A0A011QMC8"/>
<dbReference type="EMBL" id="JEMX01000044">
    <property type="protein sequence ID" value="EXI79984.1"/>
    <property type="molecule type" value="Genomic_DNA"/>
</dbReference>
<dbReference type="PANTHER" id="PTHR43701">
    <property type="entry name" value="MEMBRANE TRANSPORTER PROTEIN MJ0441-RELATED"/>
    <property type="match status" value="1"/>
</dbReference>
<comment type="similarity">
    <text evidence="5">Belongs to the 4-toluene sulfonate uptake permease (TSUP) (TC 2.A.102) family.</text>
</comment>
<comment type="subcellular location">
    <subcellularLocation>
        <location evidence="5">Cell membrane</location>
        <topology evidence="5">Multi-pass membrane protein</topology>
    </subcellularLocation>
    <subcellularLocation>
        <location evidence="1">Membrane</location>
        <topology evidence="1">Multi-pass membrane protein</topology>
    </subcellularLocation>
</comment>
<feature type="transmembrane region" description="Helical" evidence="5">
    <location>
        <begin position="41"/>
        <end position="63"/>
    </location>
</feature>
<feature type="transmembrane region" description="Helical" evidence="5">
    <location>
        <begin position="7"/>
        <end position="29"/>
    </location>
</feature>
<keyword evidence="3 5" id="KW-1133">Transmembrane helix</keyword>